<dbReference type="AlphaFoldDB" id="A0A8C3IXG5"/>
<protein>
    <submittedName>
        <fullName evidence="2">Uncharacterized protein</fullName>
    </submittedName>
</protein>
<feature type="compositionally biased region" description="Basic and acidic residues" evidence="1">
    <location>
        <begin position="1"/>
        <end position="20"/>
    </location>
</feature>
<dbReference type="GeneID" id="101947770"/>
<dbReference type="InterPro" id="IPR007024">
    <property type="entry name" value="BLUF_domain"/>
</dbReference>
<dbReference type="RefSeq" id="XP_023957486.1">
    <property type="nucleotide sequence ID" value="XM_024101718.3"/>
</dbReference>
<reference evidence="2" key="1">
    <citation type="submission" date="2025-08" db="UniProtKB">
        <authorList>
            <consortium name="Ensembl"/>
        </authorList>
    </citation>
    <scope>IDENTIFICATION</scope>
</reference>
<gene>
    <name evidence="2" type="primary">LOC101947770</name>
</gene>
<proteinExistence type="predicted"/>
<dbReference type="GeneTree" id="ENSGT00390000005565"/>
<evidence type="ECO:0000313" key="2">
    <source>
        <dbReference type="Ensembl" id="ENSCPBP00000040617.1"/>
    </source>
</evidence>
<organism evidence="2 3">
    <name type="scientific">Chrysemys picta bellii</name>
    <name type="common">Western painted turtle</name>
    <name type="synonym">Emys bellii</name>
    <dbReference type="NCBI Taxonomy" id="8478"/>
    <lineage>
        <taxon>Eukaryota</taxon>
        <taxon>Metazoa</taxon>
        <taxon>Chordata</taxon>
        <taxon>Craniata</taxon>
        <taxon>Vertebrata</taxon>
        <taxon>Euteleostomi</taxon>
        <taxon>Archelosauria</taxon>
        <taxon>Testudinata</taxon>
        <taxon>Testudines</taxon>
        <taxon>Cryptodira</taxon>
        <taxon>Durocryptodira</taxon>
        <taxon>Testudinoidea</taxon>
        <taxon>Emydidae</taxon>
        <taxon>Chrysemys</taxon>
    </lineage>
</organism>
<dbReference type="Proteomes" id="UP000694380">
    <property type="component" value="Unplaced"/>
</dbReference>
<dbReference type="Ensembl" id="ENSCPBT00000047572.1">
    <property type="protein sequence ID" value="ENSCPBP00000040617.1"/>
    <property type="gene ID" value="ENSCPBG00000027892.1"/>
</dbReference>
<dbReference type="Pfam" id="PF24787">
    <property type="entry name" value="TEX47"/>
    <property type="match status" value="1"/>
</dbReference>
<reference evidence="2" key="2">
    <citation type="submission" date="2025-09" db="UniProtKB">
        <authorList>
            <consortium name="Ensembl"/>
        </authorList>
    </citation>
    <scope>IDENTIFICATION</scope>
</reference>
<dbReference type="InterPro" id="IPR055308">
    <property type="entry name" value="TEX47-like"/>
</dbReference>
<dbReference type="GO" id="GO:0071949">
    <property type="term" value="F:FAD binding"/>
    <property type="evidence" value="ECO:0007669"/>
    <property type="project" value="InterPro"/>
</dbReference>
<dbReference type="PANTHER" id="PTHR34035:SF1">
    <property type="entry name" value="TESTIS-EXPRESSED PROTEIN 47"/>
    <property type="match status" value="1"/>
</dbReference>
<dbReference type="SMART" id="SM01034">
    <property type="entry name" value="BLUF"/>
    <property type="match status" value="1"/>
</dbReference>
<keyword evidence="3" id="KW-1185">Reference proteome</keyword>
<dbReference type="GO" id="GO:0009882">
    <property type="term" value="F:blue light photoreceptor activity"/>
    <property type="evidence" value="ECO:0007669"/>
    <property type="project" value="InterPro"/>
</dbReference>
<evidence type="ECO:0000313" key="3">
    <source>
        <dbReference type="Proteomes" id="UP000694380"/>
    </source>
</evidence>
<name>A0A8C3IXG5_CHRPI</name>
<evidence type="ECO:0000256" key="1">
    <source>
        <dbReference type="SAM" id="MobiDB-lite"/>
    </source>
</evidence>
<dbReference type="PANTHER" id="PTHR34035">
    <property type="entry name" value="TESTIS-EXPRESSED PROTEIN 47"/>
    <property type="match status" value="1"/>
</dbReference>
<dbReference type="OrthoDB" id="548795at2759"/>
<sequence length="478" mass="53066">MAGREKAGQTKPKESPEKKVRTNLLQHVLSRRAPPAKEDTKSLLHRLVFLAKISPELADKRDLAGYWHRLFLSLQRYYQGEGVTGLLLLYPTYVVHTLEASSEVLYSILRDLRDMQPQQHRALVLEPKILVLSHNIPSRLFQQWSYKVLAVPSRHLGYDTSREEPIETITGECLAMLLKLGMHLLKYPKSPPNLPDAVLEEVPNLIVPQDTICHLLECRELLSPAQFLQAYDSPLNVVMDSGHVFGSDNPYAVARVATAWEGEAGRRELVNGKESGPMDAWGTAEIGGLWAAAQALLRPTAGHAVLRVWLISAHDRGKHPRAAWESGWKSLRLTRRITGSDGQMGLIVIIWGLTSHWLPACDTCTALTELRSCSVCVCVICCFSHRTPASFGAQDAQGLLNMAAFQPFFLSFCSSAWAGITYTRHPNPALKPGYSLPLRLVWGTPAEPESFTNIHYTPGSRAGLSSPCCIWGTEAPRD</sequence>
<feature type="region of interest" description="Disordered" evidence="1">
    <location>
        <begin position="1"/>
        <end position="21"/>
    </location>
</feature>
<accession>A0A8C3IXG5</accession>